<dbReference type="AlphaFoldDB" id="A0A182WI19"/>
<name>A0A182WI19_9DIPT</name>
<dbReference type="EnsemblMetazoa" id="AMIN010023-RA">
    <property type="protein sequence ID" value="AMIN010023-PA"/>
    <property type="gene ID" value="AMIN010023"/>
</dbReference>
<organism evidence="1 2">
    <name type="scientific">Anopheles minimus</name>
    <dbReference type="NCBI Taxonomy" id="112268"/>
    <lineage>
        <taxon>Eukaryota</taxon>
        <taxon>Metazoa</taxon>
        <taxon>Ecdysozoa</taxon>
        <taxon>Arthropoda</taxon>
        <taxon>Hexapoda</taxon>
        <taxon>Insecta</taxon>
        <taxon>Pterygota</taxon>
        <taxon>Neoptera</taxon>
        <taxon>Endopterygota</taxon>
        <taxon>Diptera</taxon>
        <taxon>Nematocera</taxon>
        <taxon>Culicoidea</taxon>
        <taxon>Culicidae</taxon>
        <taxon>Anophelinae</taxon>
        <taxon>Anopheles</taxon>
    </lineage>
</organism>
<dbReference type="VEuPathDB" id="VectorBase:AMIN010023"/>
<reference evidence="2" key="1">
    <citation type="submission" date="2013-03" db="EMBL/GenBank/DDBJ databases">
        <title>The Genome Sequence of Anopheles minimus MINIMUS1.</title>
        <authorList>
            <consortium name="The Broad Institute Genomics Platform"/>
            <person name="Neafsey D.E."/>
            <person name="Walton C."/>
            <person name="Walker B."/>
            <person name="Young S.K."/>
            <person name="Zeng Q."/>
            <person name="Gargeya S."/>
            <person name="Fitzgerald M."/>
            <person name="Haas B."/>
            <person name="Abouelleil A."/>
            <person name="Allen A.W."/>
            <person name="Alvarado L."/>
            <person name="Arachchi H.M."/>
            <person name="Berlin A.M."/>
            <person name="Chapman S.B."/>
            <person name="Gainer-Dewar J."/>
            <person name="Goldberg J."/>
            <person name="Griggs A."/>
            <person name="Gujja S."/>
            <person name="Hansen M."/>
            <person name="Howarth C."/>
            <person name="Imamovic A."/>
            <person name="Ireland A."/>
            <person name="Larimer J."/>
            <person name="McCowan C."/>
            <person name="Murphy C."/>
            <person name="Pearson M."/>
            <person name="Poon T.W."/>
            <person name="Priest M."/>
            <person name="Roberts A."/>
            <person name="Saif S."/>
            <person name="Shea T."/>
            <person name="Sisk P."/>
            <person name="Sykes S."/>
            <person name="Wortman J."/>
            <person name="Nusbaum C."/>
            <person name="Birren B."/>
        </authorList>
    </citation>
    <scope>NUCLEOTIDE SEQUENCE [LARGE SCALE GENOMIC DNA]</scope>
    <source>
        <strain evidence="2">MINIMUS1</strain>
    </source>
</reference>
<evidence type="ECO:0000313" key="1">
    <source>
        <dbReference type="EnsemblMetazoa" id="AMIN010023-PA"/>
    </source>
</evidence>
<reference evidence="1" key="2">
    <citation type="submission" date="2020-05" db="UniProtKB">
        <authorList>
            <consortium name="EnsemblMetazoa"/>
        </authorList>
    </citation>
    <scope>IDENTIFICATION</scope>
    <source>
        <strain evidence="1">MINIMUS1</strain>
    </source>
</reference>
<evidence type="ECO:0008006" key="3">
    <source>
        <dbReference type="Google" id="ProtNLM"/>
    </source>
</evidence>
<evidence type="ECO:0000313" key="2">
    <source>
        <dbReference type="Proteomes" id="UP000075920"/>
    </source>
</evidence>
<dbReference type="Proteomes" id="UP000075920">
    <property type="component" value="Unassembled WGS sequence"/>
</dbReference>
<proteinExistence type="predicted"/>
<sequence>CTERCTDDVSNESRCAIWFRYFKNGILDLEDNHREGRPKTSEENALDVLFLARHCLTNAEELAPNLRLFPNSCILHYFFQKNKEHGLSMNGSRGKSNIALFEYHLFRWMIFGNPLHSHEDIAKWIDSWIASQRRKGF</sequence>
<protein>
    <recommendedName>
        <fullName evidence="3">Mos1 transposase HTH domain-containing protein</fullName>
    </recommendedName>
</protein>
<accession>A0A182WI19</accession>
<keyword evidence="2" id="KW-1185">Reference proteome</keyword>